<dbReference type="Pfam" id="PF05406">
    <property type="entry name" value="WGR"/>
    <property type="match status" value="1"/>
</dbReference>
<feature type="compositionally biased region" description="Basic residues" evidence="10">
    <location>
        <begin position="362"/>
        <end position="371"/>
    </location>
</feature>
<keyword evidence="5" id="KW-0677">Repeat</keyword>
<protein>
    <submittedName>
        <fullName evidence="14">Tankyrase-like protein</fullName>
    </submittedName>
</protein>
<feature type="compositionally biased region" description="Polar residues" evidence="10">
    <location>
        <begin position="231"/>
        <end position="245"/>
    </location>
</feature>
<dbReference type="InterPro" id="IPR002110">
    <property type="entry name" value="Ankyrin_rpt"/>
</dbReference>
<feature type="compositionally biased region" description="Basic and acidic residues" evidence="10">
    <location>
        <begin position="155"/>
        <end position="164"/>
    </location>
</feature>
<dbReference type="OrthoDB" id="2017365at2759"/>
<dbReference type="PROSITE" id="PS51060">
    <property type="entry name" value="PARP_ALPHA_HD"/>
    <property type="match status" value="1"/>
</dbReference>
<keyword evidence="8" id="KW-0539">Nucleus</keyword>
<feature type="compositionally biased region" description="Basic and acidic residues" evidence="10">
    <location>
        <begin position="267"/>
        <end position="280"/>
    </location>
</feature>
<evidence type="ECO:0000256" key="4">
    <source>
        <dbReference type="ARBA" id="ARBA00022695"/>
    </source>
</evidence>
<evidence type="ECO:0000256" key="9">
    <source>
        <dbReference type="PROSITE-ProRule" id="PRU00023"/>
    </source>
</evidence>
<dbReference type="InterPro" id="IPR036930">
    <property type="entry name" value="WGR_dom_sf"/>
</dbReference>
<name>A0A8B7YK84_ACAPL</name>
<feature type="region of interest" description="Disordered" evidence="10">
    <location>
        <begin position="1825"/>
        <end position="1847"/>
    </location>
</feature>
<evidence type="ECO:0000259" key="12">
    <source>
        <dbReference type="PROSITE" id="PS51977"/>
    </source>
</evidence>
<dbReference type="PROSITE" id="PS50297">
    <property type="entry name" value="ANK_REP_REGION"/>
    <property type="match status" value="6"/>
</dbReference>
<dbReference type="SMART" id="SM00248">
    <property type="entry name" value="ANK"/>
    <property type="match status" value="23"/>
</dbReference>
<feature type="compositionally biased region" description="Basic residues" evidence="10">
    <location>
        <begin position="179"/>
        <end position="194"/>
    </location>
</feature>
<dbReference type="InterPro" id="IPR036770">
    <property type="entry name" value="Ankyrin_rpt-contain_sf"/>
</dbReference>
<dbReference type="Pfam" id="PF02877">
    <property type="entry name" value="PARP_reg"/>
    <property type="match status" value="1"/>
</dbReference>
<feature type="compositionally biased region" description="Basic and acidic residues" evidence="10">
    <location>
        <begin position="1825"/>
        <end position="1837"/>
    </location>
</feature>
<dbReference type="SUPFAM" id="SSF48403">
    <property type="entry name" value="Ankyrin repeat"/>
    <property type="match status" value="5"/>
</dbReference>
<feature type="repeat" description="ANK" evidence="9">
    <location>
        <begin position="1307"/>
        <end position="1339"/>
    </location>
</feature>
<feature type="repeat" description="ANK" evidence="9">
    <location>
        <begin position="754"/>
        <end position="776"/>
    </location>
</feature>
<feature type="repeat" description="ANK" evidence="9">
    <location>
        <begin position="821"/>
        <end position="853"/>
    </location>
</feature>
<reference evidence="14" key="1">
    <citation type="submission" date="2025-08" db="UniProtKB">
        <authorList>
            <consortium name="RefSeq"/>
        </authorList>
    </citation>
    <scope>IDENTIFICATION</scope>
</reference>
<feature type="repeat" description="ANK" evidence="9">
    <location>
        <begin position="1340"/>
        <end position="1368"/>
    </location>
</feature>
<dbReference type="GeneID" id="110980545"/>
<dbReference type="SUPFAM" id="SSF142921">
    <property type="entry name" value="WGR domain-like"/>
    <property type="match status" value="1"/>
</dbReference>
<evidence type="ECO:0000259" key="11">
    <source>
        <dbReference type="PROSITE" id="PS51060"/>
    </source>
</evidence>
<dbReference type="PANTHER" id="PTHR24123:SF33">
    <property type="entry name" value="PROTEIN HOS4"/>
    <property type="match status" value="1"/>
</dbReference>
<feature type="repeat" description="ANK" evidence="9">
    <location>
        <begin position="718"/>
        <end position="750"/>
    </location>
</feature>
<dbReference type="Gene3D" id="1.20.142.10">
    <property type="entry name" value="Poly(ADP-ribose) polymerase, regulatory domain"/>
    <property type="match status" value="1"/>
</dbReference>
<evidence type="ECO:0000256" key="2">
    <source>
        <dbReference type="ARBA" id="ARBA00022676"/>
    </source>
</evidence>
<dbReference type="RefSeq" id="XP_022093032.1">
    <property type="nucleotide sequence ID" value="XM_022237340.1"/>
</dbReference>
<dbReference type="SUPFAM" id="SSF47587">
    <property type="entry name" value="Domain of poly(ADP-ribose) polymerase"/>
    <property type="match status" value="1"/>
</dbReference>
<evidence type="ECO:0000256" key="10">
    <source>
        <dbReference type="SAM" id="MobiDB-lite"/>
    </source>
</evidence>
<dbReference type="InterPro" id="IPR012317">
    <property type="entry name" value="Poly(ADP-ribose)pol_cat_dom"/>
</dbReference>
<dbReference type="InterPro" id="IPR008893">
    <property type="entry name" value="WGR_domain"/>
</dbReference>
<dbReference type="InterPro" id="IPR004102">
    <property type="entry name" value="Poly(ADP-ribose)pol_reg_dom"/>
</dbReference>
<dbReference type="Pfam" id="PF00644">
    <property type="entry name" value="PARP"/>
    <property type="match status" value="1"/>
</dbReference>
<dbReference type="InterPro" id="IPR051165">
    <property type="entry name" value="Multifunctional_ANK_Repeat"/>
</dbReference>
<evidence type="ECO:0000256" key="5">
    <source>
        <dbReference type="ARBA" id="ARBA00022737"/>
    </source>
</evidence>
<feature type="repeat" description="ANK" evidence="9">
    <location>
        <begin position="1596"/>
        <end position="1628"/>
    </location>
</feature>
<comment type="subcellular location">
    <subcellularLocation>
        <location evidence="1">Nucleus</location>
    </subcellularLocation>
</comment>
<dbReference type="Pfam" id="PF12796">
    <property type="entry name" value="Ank_2"/>
    <property type="match status" value="5"/>
</dbReference>
<dbReference type="Proteomes" id="UP000694845">
    <property type="component" value="Unplaced"/>
</dbReference>
<feature type="repeat" description="ANK" evidence="9">
    <location>
        <begin position="930"/>
        <end position="962"/>
    </location>
</feature>
<sequence length="2355" mass="263351">MGRVSRLSPASKTRSVDRLGHEDVDVHVRDKTRKTSKNTSGQVMTEPPTKLSKGVKPNTQRGTRETLKRPSQVESPEARVVKSRRTGKNQDDVGVLAKKPKTRVKTPANREVHVSKQLMKGGTMTSQTKQTTTKRGSKGQSDLRNKNQKATKRSSSGEKTERHVPAKIRKVVKPNPQRVTKKTSTKAPKSKSKSKPPDKKAVRMPAKKSKSKAKTTVIRVVSNKPKLKGQAVTTNQVKKFTTRQNAKSKVKTSTKKGGAGKLQRGGRKGEKARSEKATGIKDTKVVKTKKVSFGKLSSRQMVATSNTKKKTVAGDLKGKGKLMVEPKTSNTKKRTVTGEAKQKGKLVDKPKKATNKSGLQVKGKKVAKHPNSRLTPNLNIKVVDKDPMFEVKNEKEIPKVSDYVNCKRAIRAVLTKDNALLKKLINNTKEIPSLFVRRSVCLQDDALDYALKTENTDALKLLIAEKYYNHDKPRKAMPDQPYPSDFTGYSKPCKEGNGALTKDTECEDDIQNIVRFDKALNHGVSIDAISLLAEGSGCDCTGMIHRAVRAGHHKLASQMMKKVKGRRGNGFIKLHEEVLSATKPEQLTSFKAEVVTKKSYKNQRITPLHCAAINPNPKIIAKLLTVSPDVSFPDQAGFTPIHYAAACKSSGPLELLLKSGVDAETPQPKKLVTPLMIAAKHGRTKNVEVLLKKRKPISASDPHPTPPKRLGVTRIIKSKHFAIHYAAEGGHVDCVRSLVKYGDAVDMKTSHKNNKLTPLMIAAERGHLQLAKVLIEELDAEIEKRDRFKRTSLMLACMNGHYPVATLLLRKGANPNAKDSSGNSPVHYAAAYGWWHCLKLLLQAGGDPNILNTDELYNTQITPLGAAYMKGHFGCAELLLGHPGININRRNDECETLLLTACSKSTTEESLRQLKLFVENGADIHASDLHGRTPFRVALKNGMIDLLKFFLSKNANIPLDEDIAGDNLLHFIAGSRIDAYDEIFKLLIENEKTRDCKGGKRTQRSKGSKVTTLKEAARRKNNEGCTPLLKCITDHLNWKFCGRHKSIECPIWNAVVKALINLCESDINAVVEKDLRNVPRNSCALHMLASKEPSNVFSTIMAMKPKLDVVNAEGYTPLLCAIVGQQAQNVITLLAAGADPNCSDKHNALLLAIKNNMPGIVPDLLAKGADIHGSVFENKQPSIMHHIPVYIKDSEAQVSVAEQLVSAGASLHTVDDQMRNVLHAAVNKIDRKGSTTFVEFLLDHKLDVFAADELGRLPIHYAFTKYGAFGMDKPVMDSTTQSFDPKEAVSLLATAMQGKKLNQQDKLGRTPLHHAAEVGALDSIPSIFEGIDDLDIKDKDGCTPLSMAMVCSRERVAKWLIDKGANINQEVFFCYGKADKRARTTVLKEVVREDWHFIILAIMDKIASGGVPGISYLDALEDILEGQKFQLADDLIYKLPKPDKLQMTNDKGQNLLHLLAIHAVGGSDIQDKTVLFLLDNGVKLFATDYRGCTPLHYAAVNMNASFCKIFEEKDPVSFQSCIMCTDQRGRVPVASLFWGMLYNNSVAEIVELIKKHKGSLDVCAAFPNVNLLCKEKLTRSESLQDWYHNLADDKTTDVTPLIFTILTNNFESCKLLLQKGANPNVVDRNGMTPLMHAVRQNEIVIVRVLMDHTYNPKEAGMKKISAGQEEKLPWTANLLERLKSSSQMTIILDGYEEDEKQDHSQVPKCSLMSSLDVNAVDSLGRTAIHHLMKTCDYGTYENVEMLEMMAGVGANLSEQDQNGKTPMDYTIETGSRKMATALQKLTGDDALKLPATPAWSDGLDFPSSQPDVDSDSQAMLKILELERGKARQPNDSRPEEEEKEDELRDVLMDEEQNVRYHASMTKVEIEKQRSYLSFYSMQLNKLPAGVVELLSHWGVINGYRGETGKKYFCKKEEAITEFEKIFKAKSGNNWADVKSFQKKPNKYALMEFKPWRAKRNSAIRDFRFDLESPVPCQLPEEIQHVVRMWTKPEILEEALKEIGVDTSIMNFGHLSREVLQSASDVLDQVSEVMKRKELAEKQARFRRLKHRLILESGDSKERPVHFDRKQRLAFVETLYDLNNQYLHQLIPYENFSHDTVRPVTIRDELEKQRKKLFDLMDLEMLNRILLGAMYRKQEIHPLDYIYRALDCKLKLLDKDDEEKRHLLQFIHNSMTGDNNVKVKAIFRMSRKGEEERLQSCCLDNHKLLWHNCNSANLLSTMKLGIPVSDREYKPAYCNLGEGIYTSPSFEVMASNGRMFGQEDSKFLLIMEIAVGKTDKPSYGDTWKMEFNSAYWSGITKINAKRELLLPTGALMPVGRLLPVDGCFSRRSPSFYIVPTQEQACLRYLVQLTGAN</sequence>
<dbReference type="Gene3D" id="1.25.40.20">
    <property type="entry name" value="Ankyrin repeat-containing domain"/>
    <property type="match status" value="5"/>
</dbReference>
<evidence type="ECO:0000256" key="8">
    <source>
        <dbReference type="ARBA" id="ARBA00023242"/>
    </source>
</evidence>
<dbReference type="InterPro" id="IPR036616">
    <property type="entry name" value="Poly(ADP-ribose)pol_reg_dom_sf"/>
</dbReference>
<dbReference type="GO" id="GO:0005634">
    <property type="term" value="C:nucleus"/>
    <property type="evidence" value="ECO:0007669"/>
    <property type="project" value="UniProtKB-SubCell"/>
</dbReference>
<feature type="compositionally biased region" description="Basic and acidic residues" evidence="10">
    <location>
        <begin position="14"/>
        <end position="29"/>
    </location>
</feature>
<feature type="region of interest" description="Disordered" evidence="10">
    <location>
        <begin position="1"/>
        <end position="215"/>
    </location>
</feature>
<keyword evidence="7 9" id="KW-0040">ANK repeat</keyword>
<keyword evidence="13" id="KW-1185">Reference proteome</keyword>
<feature type="domain" description="PARP alpha-helical" evidence="11">
    <location>
        <begin position="1975"/>
        <end position="2130"/>
    </location>
</feature>
<feature type="region of interest" description="Disordered" evidence="10">
    <location>
        <begin position="227"/>
        <end position="280"/>
    </location>
</feature>
<dbReference type="SUPFAM" id="SSF56399">
    <property type="entry name" value="ADP-ribosylation"/>
    <property type="match status" value="1"/>
</dbReference>
<dbReference type="SMART" id="SM00773">
    <property type="entry name" value="WGR"/>
    <property type="match status" value="1"/>
</dbReference>
<dbReference type="CDD" id="cd07997">
    <property type="entry name" value="WGR_PARP"/>
    <property type="match status" value="1"/>
</dbReference>
<dbReference type="GO" id="GO:0003950">
    <property type="term" value="F:NAD+ poly-ADP-ribosyltransferase activity"/>
    <property type="evidence" value="ECO:0007669"/>
    <property type="project" value="InterPro"/>
</dbReference>
<organism evidence="13 14">
    <name type="scientific">Acanthaster planci</name>
    <name type="common">Crown-of-thorns starfish</name>
    <dbReference type="NCBI Taxonomy" id="133434"/>
    <lineage>
        <taxon>Eukaryota</taxon>
        <taxon>Metazoa</taxon>
        <taxon>Echinodermata</taxon>
        <taxon>Eleutherozoa</taxon>
        <taxon>Asterozoa</taxon>
        <taxon>Asteroidea</taxon>
        <taxon>Valvatacea</taxon>
        <taxon>Valvatida</taxon>
        <taxon>Acanthasteridae</taxon>
        <taxon>Acanthaster</taxon>
    </lineage>
</organism>
<evidence type="ECO:0000313" key="14">
    <source>
        <dbReference type="RefSeq" id="XP_022093032.1"/>
    </source>
</evidence>
<keyword evidence="2" id="KW-0328">Glycosyltransferase</keyword>
<feature type="repeat" description="ANK" evidence="9">
    <location>
        <begin position="1113"/>
        <end position="1145"/>
    </location>
</feature>
<dbReference type="GO" id="GO:0016779">
    <property type="term" value="F:nucleotidyltransferase activity"/>
    <property type="evidence" value="ECO:0007669"/>
    <property type="project" value="UniProtKB-KW"/>
</dbReference>
<gene>
    <name evidence="14" type="primary">LOC110980545</name>
</gene>
<feature type="domain" description="WGR" evidence="12">
    <location>
        <begin position="1847"/>
        <end position="1947"/>
    </location>
</feature>
<feature type="compositionally biased region" description="Low complexity" evidence="10">
    <location>
        <begin position="120"/>
        <end position="140"/>
    </location>
</feature>
<dbReference type="PROSITE" id="PS51977">
    <property type="entry name" value="WGR"/>
    <property type="match status" value="1"/>
</dbReference>
<keyword evidence="3" id="KW-0808">Transferase</keyword>
<evidence type="ECO:0000313" key="13">
    <source>
        <dbReference type="Proteomes" id="UP000694845"/>
    </source>
</evidence>
<feature type="region of interest" description="Disordered" evidence="10">
    <location>
        <begin position="348"/>
        <end position="372"/>
    </location>
</feature>
<dbReference type="Gene3D" id="3.90.228.10">
    <property type="match status" value="1"/>
</dbReference>
<keyword evidence="6" id="KW-0520">NAD</keyword>
<accession>A0A8B7YK84</accession>
<proteinExistence type="predicted"/>
<dbReference type="PANTHER" id="PTHR24123">
    <property type="entry name" value="ANKYRIN REPEAT-CONTAINING"/>
    <property type="match status" value="1"/>
</dbReference>
<feature type="repeat" description="ANK" evidence="9">
    <location>
        <begin position="636"/>
        <end position="668"/>
    </location>
</feature>
<keyword evidence="4" id="KW-0548">Nucleotidyltransferase</keyword>
<evidence type="ECO:0000256" key="3">
    <source>
        <dbReference type="ARBA" id="ARBA00022679"/>
    </source>
</evidence>
<evidence type="ECO:0000256" key="1">
    <source>
        <dbReference type="ARBA" id="ARBA00004123"/>
    </source>
</evidence>
<evidence type="ECO:0000256" key="6">
    <source>
        <dbReference type="ARBA" id="ARBA00023027"/>
    </source>
</evidence>
<feature type="repeat" description="ANK" evidence="9">
    <location>
        <begin position="788"/>
        <end position="820"/>
    </location>
</feature>
<evidence type="ECO:0000256" key="7">
    <source>
        <dbReference type="ARBA" id="ARBA00023043"/>
    </source>
</evidence>
<dbReference type="KEGG" id="aplc:110980545"/>
<dbReference type="PROSITE" id="PS50088">
    <property type="entry name" value="ANK_REPEAT"/>
    <property type="match status" value="10"/>
</dbReference>